<dbReference type="Pfam" id="PF11578">
    <property type="entry name" value="DUF3237"/>
    <property type="match status" value="1"/>
</dbReference>
<evidence type="ECO:0000256" key="1">
    <source>
        <dbReference type="HAMAP-Rule" id="MF_00775"/>
    </source>
</evidence>
<gene>
    <name evidence="2" type="ORF">SAMN05444920_114239</name>
</gene>
<name>A0A1H6ERB7_9ACTN</name>
<dbReference type="Proteomes" id="UP000236732">
    <property type="component" value="Unassembled WGS sequence"/>
</dbReference>
<dbReference type="RefSeq" id="WP_103961122.1">
    <property type="nucleotide sequence ID" value="NZ_FNVT01000014.1"/>
</dbReference>
<organism evidence="2 3">
    <name type="scientific">Nonomuraea solani</name>
    <dbReference type="NCBI Taxonomy" id="1144553"/>
    <lineage>
        <taxon>Bacteria</taxon>
        <taxon>Bacillati</taxon>
        <taxon>Actinomycetota</taxon>
        <taxon>Actinomycetes</taxon>
        <taxon>Streptosporangiales</taxon>
        <taxon>Streptosporangiaceae</taxon>
        <taxon>Nonomuraea</taxon>
    </lineage>
</organism>
<dbReference type="OrthoDB" id="3368702at2"/>
<dbReference type="AlphaFoldDB" id="A0A1H6ERB7"/>
<dbReference type="HAMAP" id="MF_00775">
    <property type="entry name" value="UPF0311"/>
    <property type="match status" value="1"/>
</dbReference>
<dbReference type="PANTHER" id="PTHR37315">
    <property type="entry name" value="UPF0311 PROTEIN BLR7842"/>
    <property type="match status" value="1"/>
</dbReference>
<keyword evidence="3" id="KW-1185">Reference proteome</keyword>
<evidence type="ECO:0000313" key="2">
    <source>
        <dbReference type="EMBL" id="SEG99963.1"/>
    </source>
</evidence>
<dbReference type="EMBL" id="FNVT01000014">
    <property type="protein sequence ID" value="SEG99963.1"/>
    <property type="molecule type" value="Genomic_DNA"/>
</dbReference>
<reference evidence="2 3" key="1">
    <citation type="submission" date="2016-10" db="EMBL/GenBank/DDBJ databases">
        <authorList>
            <person name="de Groot N.N."/>
        </authorList>
    </citation>
    <scope>NUCLEOTIDE SEQUENCE [LARGE SCALE GENOMIC DNA]</scope>
    <source>
        <strain evidence="2 3">CGMCC 4.7037</strain>
    </source>
</reference>
<comment type="similarity">
    <text evidence="1">Belongs to the UPF0311 family.</text>
</comment>
<protein>
    <recommendedName>
        <fullName evidence="1">UPF0311 protein SAMN05444920_114239</fullName>
    </recommendedName>
</protein>
<evidence type="ECO:0000313" key="3">
    <source>
        <dbReference type="Proteomes" id="UP000236732"/>
    </source>
</evidence>
<accession>A0A1H6ERB7</accession>
<dbReference type="PANTHER" id="PTHR37315:SF1">
    <property type="entry name" value="UPF0311 PROTEIN BLR7842"/>
    <property type="match status" value="1"/>
</dbReference>
<proteinExistence type="inferred from homology"/>
<sequence>MTLADTDPAITTVAVEPLCDFAITFQTMQTFSTPLGTRMIAVVERGTVEGPRLRGEFLPGGGDWIMVGSDRVARLDVRATIRTHDDELVYVTVTGRATLSDEAIGRLGAGETIGWDEMHARSAPLFETGAERYAWLNSTVAIAVNELSLNHVNYRVYSVR</sequence>
<dbReference type="InterPro" id="IPR020915">
    <property type="entry name" value="UPF0311"/>
</dbReference>
<dbReference type="Gene3D" id="2.40.160.20">
    <property type="match status" value="1"/>
</dbReference>